<name>A0A5A7T2X4_CUCMM</name>
<proteinExistence type="predicted"/>
<dbReference type="InterPro" id="IPR004242">
    <property type="entry name" value="Transposase_21"/>
</dbReference>
<dbReference type="EMBL" id="SSTE01019034">
    <property type="protein sequence ID" value="KAA0037138.1"/>
    <property type="molecule type" value="Genomic_DNA"/>
</dbReference>
<dbReference type="PANTHER" id="PTHR10775">
    <property type="entry name" value="OS08G0208400 PROTEIN"/>
    <property type="match status" value="1"/>
</dbReference>
<feature type="region of interest" description="Disordered" evidence="1">
    <location>
        <begin position="284"/>
        <end position="312"/>
    </location>
</feature>
<protein>
    <recommendedName>
        <fullName evidence="4">CACTA en-spm transposon protein</fullName>
    </recommendedName>
</protein>
<evidence type="ECO:0000256" key="1">
    <source>
        <dbReference type="SAM" id="MobiDB-lite"/>
    </source>
</evidence>
<organism evidence="2 3">
    <name type="scientific">Cucumis melo var. makuwa</name>
    <name type="common">Oriental melon</name>
    <dbReference type="NCBI Taxonomy" id="1194695"/>
    <lineage>
        <taxon>Eukaryota</taxon>
        <taxon>Viridiplantae</taxon>
        <taxon>Streptophyta</taxon>
        <taxon>Embryophyta</taxon>
        <taxon>Tracheophyta</taxon>
        <taxon>Spermatophyta</taxon>
        <taxon>Magnoliopsida</taxon>
        <taxon>eudicotyledons</taxon>
        <taxon>Gunneridae</taxon>
        <taxon>Pentapetalae</taxon>
        <taxon>rosids</taxon>
        <taxon>fabids</taxon>
        <taxon>Cucurbitales</taxon>
        <taxon>Cucurbitaceae</taxon>
        <taxon>Benincaseae</taxon>
        <taxon>Cucumis</taxon>
    </lineage>
</organism>
<dbReference type="AlphaFoldDB" id="A0A5A7T2X4"/>
<dbReference type="Pfam" id="PF02992">
    <property type="entry name" value="Transposase_21"/>
    <property type="match status" value="1"/>
</dbReference>
<feature type="compositionally biased region" description="Polar residues" evidence="1">
    <location>
        <begin position="299"/>
        <end position="312"/>
    </location>
</feature>
<evidence type="ECO:0000313" key="2">
    <source>
        <dbReference type="EMBL" id="KAA0037138.1"/>
    </source>
</evidence>
<dbReference type="PANTHER" id="PTHR10775:SF185">
    <property type="entry name" value="OS08G0208400 PROTEIN"/>
    <property type="match status" value="1"/>
</dbReference>
<gene>
    <name evidence="2" type="ORF">E6C27_scaffold379G00460</name>
</gene>
<sequence>MLDDLQALIEQEEEIEEHRLEDKMPRNIGYISSSFYEAKRKLSDLGLGYKTIHACKYDCVLYWKEFANLQHYPTCGEARDKHVEIDDVLRHPADVEGWKHFSSEFLDFTSDPRNVRLDLASDGFNPFGEMSTSYSMWKIDVYLQPLIEELKKLWTFEEHTYDSLTGHRCYLLYNHVWRRSRLRNGKIERVALSMVMNGQENLEQLDQLEFPVMKVKDVENEHINVLEIIVSHRVDDHIEDDTLCRNDIDPTIVESIMSLSYPRNNFLETDAMFHKFENDLDKLTRGSSSAGDNSGSFSQPPITSTPRRCAQS</sequence>
<accession>A0A5A7T2X4</accession>
<feature type="compositionally biased region" description="Low complexity" evidence="1">
    <location>
        <begin position="286"/>
        <end position="298"/>
    </location>
</feature>
<evidence type="ECO:0008006" key="4">
    <source>
        <dbReference type="Google" id="ProtNLM"/>
    </source>
</evidence>
<dbReference type="OrthoDB" id="1932595at2759"/>
<comment type="caution">
    <text evidence="2">The sequence shown here is derived from an EMBL/GenBank/DDBJ whole genome shotgun (WGS) entry which is preliminary data.</text>
</comment>
<dbReference type="Proteomes" id="UP000321393">
    <property type="component" value="Unassembled WGS sequence"/>
</dbReference>
<evidence type="ECO:0000313" key="3">
    <source>
        <dbReference type="Proteomes" id="UP000321393"/>
    </source>
</evidence>
<reference evidence="2 3" key="1">
    <citation type="submission" date="2019-08" db="EMBL/GenBank/DDBJ databases">
        <title>Draft genome sequences of two oriental melons (Cucumis melo L. var makuwa).</title>
        <authorList>
            <person name="Kwon S.-Y."/>
        </authorList>
    </citation>
    <scope>NUCLEOTIDE SEQUENCE [LARGE SCALE GENOMIC DNA]</scope>
    <source>
        <strain evidence="3">cv. SW 3</strain>
        <tissue evidence="2">Leaf</tissue>
    </source>
</reference>